<evidence type="ECO:0000313" key="3">
    <source>
        <dbReference type="Proteomes" id="UP000248714"/>
    </source>
</evidence>
<protein>
    <recommendedName>
        <fullName evidence="4">Tetracycline repressor TetR C-terminal domain-containing protein</fullName>
    </recommendedName>
</protein>
<name>A0ABX9ED87_9PSEU</name>
<comment type="caution">
    <text evidence="2">The sequence shown here is derived from an EMBL/GenBank/DDBJ whole genome shotgun (WGS) entry which is preliminary data.</text>
</comment>
<accession>A0ABX9ED87</accession>
<evidence type="ECO:0008006" key="4">
    <source>
        <dbReference type="Google" id="ProtNLM"/>
    </source>
</evidence>
<sequence length="128" mass="14230">MLAHYLASIFVAIRTDAPNVATEIEMLAWYAFAHGLPPRMELSEYIALAEQTEGVRLGELLSALPQRLPDELQVADRAMTRASQVMQDWSPFLTAVVLRAVGDDRPGVEEPGRSGSPAWNRARARGRW</sequence>
<proteinExistence type="predicted"/>
<dbReference type="RefSeq" id="WP_112227127.1">
    <property type="nucleotide sequence ID" value="NZ_QLTT01000003.1"/>
</dbReference>
<dbReference type="Proteomes" id="UP000248714">
    <property type="component" value="Unassembled WGS sequence"/>
</dbReference>
<keyword evidence="3" id="KW-1185">Reference proteome</keyword>
<feature type="region of interest" description="Disordered" evidence="1">
    <location>
        <begin position="104"/>
        <end position="128"/>
    </location>
</feature>
<gene>
    <name evidence="2" type="ORF">C8D87_10361</name>
</gene>
<evidence type="ECO:0000256" key="1">
    <source>
        <dbReference type="SAM" id="MobiDB-lite"/>
    </source>
</evidence>
<evidence type="ECO:0000313" key="2">
    <source>
        <dbReference type="EMBL" id="RAS66722.1"/>
    </source>
</evidence>
<organism evidence="2 3">
    <name type="scientific">Lentzea atacamensis</name>
    <dbReference type="NCBI Taxonomy" id="531938"/>
    <lineage>
        <taxon>Bacteria</taxon>
        <taxon>Bacillati</taxon>
        <taxon>Actinomycetota</taxon>
        <taxon>Actinomycetes</taxon>
        <taxon>Pseudonocardiales</taxon>
        <taxon>Pseudonocardiaceae</taxon>
        <taxon>Lentzea</taxon>
    </lineage>
</organism>
<reference evidence="2 3" key="1">
    <citation type="submission" date="2018-06" db="EMBL/GenBank/DDBJ databases">
        <title>Genomic Encyclopedia of Type Strains, Phase IV (KMG-IV): sequencing the most valuable type-strain genomes for metagenomic binning, comparative biology and taxonomic classification.</title>
        <authorList>
            <person name="Goeker M."/>
        </authorList>
    </citation>
    <scope>NUCLEOTIDE SEQUENCE [LARGE SCALE GENOMIC DNA]</scope>
    <source>
        <strain evidence="2 3">DSM 45479</strain>
    </source>
</reference>
<dbReference type="EMBL" id="QLTT01000003">
    <property type="protein sequence ID" value="RAS66722.1"/>
    <property type="molecule type" value="Genomic_DNA"/>
</dbReference>